<dbReference type="InterPro" id="IPR000326">
    <property type="entry name" value="PAP2/HPO"/>
</dbReference>
<dbReference type="WBParaSite" id="NBR_0001025501-mRNA-1">
    <property type="protein sequence ID" value="NBR_0001025501-mRNA-1"/>
    <property type="gene ID" value="NBR_0001025501"/>
</dbReference>
<organism evidence="5">
    <name type="scientific">Nippostrongylus brasiliensis</name>
    <name type="common">Rat hookworm</name>
    <dbReference type="NCBI Taxonomy" id="27835"/>
    <lineage>
        <taxon>Eukaryota</taxon>
        <taxon>Metazoa</taxon>
        <taxon>Ecdysozoa</taxon>
        <taxon>Nematoda</taxon>
        <taxon>Chromadorea</taxon>
        <taxon>Rhabditida</taxon>
        <taxon>Rhabditina</taxon>
        <taxon>Rhabditomorpha</taxon>
        <taxon>Strongyloidea</taxon>
        <taxon>Heligmosomidae</taxon>
        <taxon>Nippostrongylus</taxon>
    </lineage>
</organism>
<reference evidence="3 4" key="2">
    <citation type="submission" date="2018-11" db="EMBL/GenBank/DDBJ databases">
        <authorList>
            <consortium name="Pathogen Informatics"/>
        </authorList>
    </citation>
    <scope>NUCLEOTIDE SEQUENCE [LARGE SCALE GENOMIC DNA]</scope>
</reference>
<evidence type="ECO:0000259" key="2">
    <source>
        <dbReference type="Pfam" id="PF01569"/>
    </source>
</evidence>
<protein>
    <submittedName>
        <fullName evidence="5">AcidPPc domain-containing protein</fullName>
    </submittedName>
</protein>
<feature type="transmembrane region" description="Helical" evidence="1">
    <location>
        <begin position="61"/>
        <end position="82"/>
    </location>
</feature>
<dbReference type="Gene3D" id="1.20.144.10">
    <property type="entry name" value="Phosphatidic acid phosphatase type 2/haloperoxidase"/>
    <property type="match status" value="1"/>
</dbReference>
<evidence type="ECO:0000313" key="5">
    <source>
        <dbReference type="WBParaSite" id="NBR_0001025501-mRNA-1"/>
    </source>
</evidence>
<keyword evidence="1" id="KW-1133">Transmembrane helix</keyword>
<evidence type="ECO:0000313" key="4">
    <source>
        <dbReference type="Proteomes" id="UP000271162"/>
    </source>
</evidence>
<keyword evidence="1" id="KW-0472">Membrane</keyword>
<dbReference type="EMBL" id="UYSL01020279">
    <property type="protein sequence ID" value="VDL73845.1"/>
    <property type="molecule type" value="Genomic_DNA"/>
</dbReference>
<dbReference type="InterPro" id="IPR036938">
    <property type="entry name" value="PAP2/HPO_sf"/>
</dbReference>
<accession>A0A0N4Y391</accession>
<dbReference type="AlphaFoldDB" id="A0A0N4Y391"/>
<keyword evidence="1" id="KW-0812">Transmembrane</keyword>
<feature type="transmembrane region" description="Helical" evidence="1">
    <location>
        <begin position="94"/>
        <end position="111"/>
    </location>
</feature>
<gene>
    <name evidence="3" type="ORF">NBR_LOCUS10256</name>
</gene>
<keyword evidence="4" id="KW-1185">Reference proteome</keyword>
<sequence>MRGSHILGVIGDFLAAGIILIPPPLPTLGPNFEGTKIKSARNCGVSWSRVYLGVHSPCDVLGGWTIGVLLLFIFGGFADKLYDAYETSSVNEDVSFFVYFYSFVILLLWLHPRAWPETQSYGELTIEIVITLYPANVSAMSP</sequence>
<reference evidence="5" key="1">
    <citation type="submission" date="2017-02" db="UniProtKB">
        <authorList>
            <consortium name="WormBaseParasite"/>
        </authorList>
    </citation>
    <scope>IDENTIFICATION</scope>
</reference>
<dbReference type="Pfam" id="PF01569">
    <property type="entry name" value="PAP2"/>
    <property type="match status" value="1"/>
</dbReference>
<name>A0A0N4Y391_NIPBR</name>
<evidence type="ECO:0000313" key="3">
    <source>
        <dbReference type="EMBL" id="VDL73845.1"/>
    </source>
</evidence>
<dbReference type="STRING" id="27835.A0A0N4Y391"/>
<feature type="domain" description="Phosphatidic acid phosphatase type 2/haloperoxidase" evidence="2">
    <location>
        <begin position="44"/>
        <end position="74"/>
    </location>
</feature>
<dbReference type="SUPFAM" id="SSF48317">
    <property type="entry name" value="Acid phosphatase/Vanadium-dependent haloperoxidase"/>
    <property type="match status" value="1"/>
</dbReference>
<feature type="transmembrane region" description="Helical" evidence="1">
    <location>
        <begin position="7"/>
        <end position="25"/>
    </location>
</feature>
<dbReference type="Proteomes" id="UP000271162">
    <property type="component" value="Unassembled WGS sequence"/>
</dbReference>
<proteinExistence type="predicted"/>
<evidence type="ECO:0000256" key="1">
    <source>
        <dbReference type="SAM" id="Phobius"/>
    </source>
</evidence>